<dbReference type="GO" id="GO:0004649">
    <property type="term" value="F:poly(ADP-ribose) glycohydrolase activity"/>
    <property type="evidence" value="ECO:0007669"/>
    <property type="project" value="UniProtKB-EC"/>
</dbReference>
<evidence type="ECO:0000256" key="2">
    <source>
        <dbReference type="ARBA" id="ARBA00012255"/>
    </source>
</evidence>
<dbReference type="STRING" id="879819.A0A0J0XJM3"/>
<dbReference type="EC" id="3.2.1.143" evidence="2"/>
<dbReference type="GO" id="GO:0046872">
    <property type="term" value="F:metal ion binding"/>
    <property type="evidence" value="ECO:0007669"/>
    <property type="project" value="UniProtKB-KW"/>
</dbReference>
<dbReference type="InterPro" id="IPR005502">
    <property type="entry name" value="Ribosyl_crysJ1"/>
</dbReference>
<feature type="signal peptide" evidence="14">
    <location>
        <begin position="1"/>
        <end position="25"/>
    </location>
</feature>
<reference evidence="15 16" key="1">
    <citation type="submission" date="2015-03" db="EMBL/GenBank/DDBJ databases">
        <title>Genomics and transcriptomics of the oil-accumulating basidiomycete yeast T. oleaginosus allow insights into substrate utilization and the diverse evolutionary trajectories of mating systems in fungi.</title>
        <authorList>
            <consortium name="DOE Joint Genome Institute"/>
            <person name="Kourist R."/>
            <person name="Kracht O."/>
            <person name="Bracharz F."/>
            <person name="Lipzen A."/>
            <person name="Nolan M."/>
            <person name="Ohm R."/>
            <person name="Grigoriev I."/>
            <person name="Sun S."/>
            <person name="Heitman J."/>
            <person name="Bruck T."/>
            <person name="Nowrousian M."/>
        </authorList>
    </citation>
    <scope>NUCLEOTIDE SEQUENCE [LARGE SCALE GENOMIC DNA]</scope>
    <source>
        <strain evidence="15 16">IBC0246</strain>
    </source>
</reference>
<evidence type="ECO:0000256" key="3">
    <source>
        <dbReference type="ARBA" id="ARBA00022801"/>
    </source>
</evidence>
<feature type="binding site" evidence="12">
    <location>
        <position position="60"/>
    </location>
    <ligand>
        <name>Mg(2+)</name>
        <dbReference type="ChEBI" id="CHEBI:18420"/>
        <label>1</label>
    </ligand>
</feature>
<evidence type="ECO:0000256" key="5">
    <source>
        <dbReference type="ARBA" id="ARBA00042398"/>
    </source>
</evidence>
<evidence type="ECO:0000256" key="11">
    <source>
        <dbReference type="ARBA" id="ARBA00049015"/>
    </source>
</evidence>
<dbReference type="EMBL" id="KQ087220">
    <property type="protein sequence ID" value="KLT41297.1"/>
    <property type="molecule type" value="Genomic_DNA"/>
</dbReference>
<feature type="chain" id="PRO_5005246007" description="ADP-ribosylhydrolase ARH3" evidence="14">
    <location>
        <begin position="26"/>
        <end position="357"/>
    </location>
</feature>
<feature type="region of interest" description="Disordered" evidence="13">
    <location>
        <begin position="334"/>
        <end position="357"/>
    </location>
</feature>
<feature type="binding site" evidence="12">
    <location>
        <position position="58"/>
    </location>
    <ligand>
        <name>Mg(2+)</name>
        <dbReference type="ChEBI" id="CHEBI:18420"/>
        <label>1</label>
    </ligand>
</feature>
<dbReference type="Proteomes" id="UP000053611">
    <property type="component" value="Unassembled WGS sequence"/>
</dbReference>
<evidence type="ECO:0000313" key="16">
    <source>
        <dbReference type="Proteomes" id="UP000053611"/>
    </source>
</evidence>
<dbReference type="PANTHER" id="PTHR16222">
    <property type="entry name" value="ADP-RIBOSYLGLYCOHYDROLASE"/>
    <property type="match status" value="1"/>
</dbReference>
<evidence type="ECO:0000256" key="1">
    <source>
        <dbReference type="ARBA" id="ARBA00010702"/>
    </source>
</evidence>
<feature type="binding site" evidence="12">
    <location>
        <position position="280"/>
    </location>
    <ligand>
        <name>Mg(2+)</name>
        <dbReference type="ChEBI" id="CHEBI:18420"/>
        <label>1</label>
    </ligand>
</feature>
<keyword evidence="14" id="KW-0732">Signal</keyword>
<dbReference type="PANTHER" id="PTHR16222:SF24">
    <property type="entry name" value="ADP-RIBOSYLHYDROLASE ARH3"/>
    <property type="match status" value="1"/>
</dbReference>
<evidence type="ECO:0000256" key="7">
    <source>
        <dbReference type="ARBA" id="ARBA00042722"/>
    </source>
</evidence>
<evidence type="ECO:0000256" key="6">
    <source>
        <dbReference type="ARBA" id="ARBA00042471"/>
    </source>
</evidence>
<name>A0A0J0XJM3_9TREE</name>
<protein>
    <recommendedName>
        <fullName evidence="4">ADP-ribosylhydrolase ARH3</fullName>
        <ecNumber evidence="2">3.2.1.143</ecNumber>
    </recommendedName>
    <alternativeName>
        <fullName evidence="5">ADP-ribose glycohydrolase ARH3</fullName>
    </alternativeName>
    <alternativeName>
        <fullName evidence="6">ADP-ribosylhydrolase 3</fullName>
    </alternativeName>
    <alternativeName>
        <fullName evidence="9">O-acetyl-ADP-ribose deacetylase ARH3</fullName>
    </alternativeName>
    <alternativeName>
        <fullName evidence="10">Poly(ADP-ribose) glycohydrolase ARH3</fullName>
    </alternativeName>
    <alternativeName>
        <fullName evidence="8">[Protein ADP-ribosylarginine] hydrolase-like protein 2</fullName>
    </alternativeName>
    <alternativeName>
        <fullName evidence="7">[Protein ADP-ribosylserine] hydrolase</fullName>
    </alternativeName>
</protein>
<evidence type="ECO:0000256" key="13">
    <source>
        <dbReference type="SAM" id="MobiDB-lite"/>
    </source>
</evidence>
<evidence type="ECO:0000256" key="12">
    <source>
        <dbReference type="PIRSR" id="PIRSR605502-1"/>
    </source>
</evidence>
<dbReference type="SUPFAM" id="SSF101478">
    <property type="entry name" value="ADP-ribosylglycohydrolase"/>
    <property type="match status" value="1"/>
</dbReference>
<dbReference type="Pfam" id="PF03747">
    <property type="entry name" value="ADP_ribosyl_GH"/>
    <property type="match status" value="1"/>
</dbReference>
<evidence type="ECO:0000313" key="15">
    <source>
        <dbReference type="EMBL" id="KLT41297.1"/>
    </source>
</evidence>
<dbReference type="InterPro" id="IPR050792">
    <property type="entry name" value="ADP-ribosylglycohydrolase"/>
</dbReference>
<gene>
    <name evidence="15" type="ORF">CC85DRAFT_329173</name>
</gene>
<evidence type="ECO:0000256" key="4">
    <source>
        <dbReference type="ARBA" id="ARBA00041057"/>
    </source>
</evidence>
<feature type="compositionally biased region" description="Polar residues" evidence="13">
    <location>
        <begin position="336"/>
        <end position="345"/>
    </location>
</feature>
<feature type="binding site" evidence="12">
    <location>
        <position position="283"/>
    </location>
    <ligand>
        <name>Mg(2+)</name>
        <dbReference type="ChEBI" id="CHEBI:18420"/>
        <label>1</label>
    </ligand>
</feature>
<dbReference type="RefSeq" id="XP_018277788.1">
    <property type="nucleotide sequence ID" value="XM_018426775.1"/>
</dbReference>
<evidence type="ECO:0000256" key="9">
    <source>
        <dbReference type="ARBA" id="ARBA00043187"/>
    </source>
</evidence>
<evidence type="ECO:0000256" key="8">
    <source>
        <dbReference type="ARBA" id="ARBA00042850"/>
    </source>
</evidence>
<keyword evidence="12" id="KW-0479">Metal-binding</keyword>
<evidence type="ECO:0000256" key="14">
    <source>
        <dbReference type="SAM" id="SignalP"/>
    </source>
</evidence>
<dbReference type="AlphaFoldDB" id="A0A0J0XJM3"/>
<feature type="binding site" evidence="12">
    <location>
        <position position="282"/>
    </location>
    <ligand>
        <name>Mg(2+)</name>
        <dbReference type="ChEBI" id="CHEBI:18420"/>
        <label>1</label>
    </ligand>
</feature>
<dbReference type="OrthoDB" id="2021138at2759"/>
<keyword evidence="3 15" id="KW-0378">Hydrolase</keyword>
<dbReference type="Gene3D" id="1.10.4080.10">
    <property type="entry name" value="ADP-ribosylation/Crystallin J1"/>
    <property type="match status" value="1"/>
</dbReference>
<organism evidence="15 16">
    <name type="scientific">Cutaneotrichosporon oleaginosum</name>
    <dbReference type="NCBI Taxonomy" id="879819"/>
    <lineage>
        <taxon>Eukaryota</taxon>
        <taxon>Fungi</taxon>
        <taxon>Dikarya</taxon>
        <taxon>Basidiomycota</taxon>
        <taxon>Agaricomycotina</taxon>
        <taxon>Tremellomycetes</taxon>
        <taxon>Trichosporonales</taxon>
        <taxon>Trichosporonaceae</taxon>
        <taxon>Cutaneotrichosporon</taxon>
    </lineage>
</organism>
<comment type="cofactor">
    <cofactor evidence="12">
        <name>Mg(2+)</name>
        <dbReference type="ChEBI" id="CHEBI:18420"/>
    </cofactor>
    <text evidence="12">Binds 2 magnesium ions per subunit.</text>
</comment>
<dbReference type="GeneID" id="28987378"/>
<proteinExistence type="inferred from homology"/>
<evidence type="ECO:0000256" key="10">
    <source>
        <dbReference type="ARBA" id="ARBA00043193"/>
    </source>
</evidence>
<keyword evidence="16" id="KW-1185">Reference proteome</keyword>
<comment type="similarity">
    <text evidence="1">Belongs to the ADP-ribosylglycohydrolase family.</text>
</comment>
<dbReference type="InterPro" id="IPR036705">
    <property type="entry name" value="Ribosyl_crysJ1_sf"/>
</dbReference>
<accession>A0A0J0XJM3</accession>
<keyword evidence="12" id="KW-0460">Magnesium</keyword>
<feature type="binding site" evidence="12">
    <location>
        <position position="59"/>
    </location>
    <ligand>
        <name>Mg(2+)</name>
        <dbReference type="ChEBI" id="CHEBI:18420"/>
        <label>1</label>
    </ligand>
</feature>
<comment type="catalytic activity">
    <reaction evidence="11">
        <text>alpha-NAD(+) + H2O = ADP-D-ribose + nicotinamide + H(+)</text>
        <dbReference type="Rhea" id="RHEA:68792"/>
        <dbReference type="ChEBI" id="CHEBI:15377"/>
        <dbReference type="ChEBI" id="CHEBI:15378"/>
        <dbReference type="ChEBI" id="CHEBI:17154"/>
        <dbReference type="ChEBI" id="CHEBI:57967"/>
        <dbReference type="ChEBI" id="CHEBI:77017"/>
    </reaction>
</comment>
<sequence>MSHALTLFDRALGVVLASAAGDALGAPYETSETMQEALAAGAPVHFTSSEAWEQGEWTDDTAMAIPLLEANARGLDVSTGAGLDYVGARWLEWGTEGPDAGKGIGRQTLLVFVQVLRGQEGVQSDHQAVRPLHVRMTEEAAEVQESLGRGAGNGCLMRVGPLALGYLGPEDGNRLADAARKQARLTHHEPDAGDAAVLWSLAIRHAVLTGQADLRGQLVYLPEDRRALWAERLDAAEKGTTYDFIKNNWVVTALQCAWIAVRSGSDARSTLVAAVKGLGDTDTIAAIAGALAGALYGAHSVPPDWREKLHGWPGYTTVDMERLVKEALARFPSEPMTASSRNTAIPESAPADRAGTH</sequence>